<evidence type="ECO:0000313" key="5">
    <source>
        <dbReference type="Proteomes" id="UP001289066"/>
    </source>
</evidence>
<dbReference type="RefSeq" id="WP_198603204.1">
    <property type="nucleotide sequence ID" value="NZ_CATNWK010000016.1"/>
</dbReference>
<dbReference type="Proteomes" id="UP001289066">
    <property type="component" value="Unassembled WGS sequence"/>
</dbReference>
<evidence type="ECO:0000256" key="1">
    <source>
        <dbReference type="SAM" id="Phobius"/>
    </source>
</evidence>
<keyword evidence="1" id="KW-1133">Transmembrane helix</keyword>
<evidence type="ECO:0000313" key="3">
    <source>
        <dbReference type="EMBL" id="MDZ4998666.1"/>
    </source>
</evidence>
<protein>
    <submittedName>
        <fullName evidence="4">DUF1311 domain-containing protein</fullName>
    </submittedName>
</protein>
<name>A0AAW9J122_CLOPF</name>
<dbReference type="EMBL" id="WNVC01000014">
    <property type="protein sequence ID" value="MDZ4998666.1"/>
    <property type="molecule type" value="Genomic_DNA"/>
</dbReference>
<evidence type="ECO:0000259" key="2">
    <source>
        <dbReference type="Pfam" id="PF07007"/>
    </source>
</evidence>
<dbReference type="Proteomes" id="UP001291306">
    <property type="component" value="Unassembled WGS sequence"/>
</dbReference>
<keyword evidence="1" id="KW-0472">Membrane</keyword>
<dbReference type="PANTHER" id="PTHR39176">
    <property type="entry name" value="PERIPLASMIC PROTEIN-RELATED"/>
    <property type="match status" value="1"/>
</dbReference>
<dbReference type="EMBL" id="WNVG01000015">
    <property type="protein sequence ID" value="MDZ5032423.1"/>
    <property type="molecule type" value="Genomic_DNA"/>
</dbReference>
<reference evidence="4" key="1">
    <citation type="submission" date="2019-11" db="EMBL/GenBank/DDBJ databases">
        <title>Characterization of Clostridium perfringens isolates from swine manure treated agricultural soils.</title>
        <authorList>
            <person name="Wushke S.T."/>
        </authorList>
    </citation>
    <scope>NUCLEOTIDE SEQUENCE</scope>
    <source>
        <strain evidence="4">X15</strain>
        <strain evidence="3">X26</strain>
    </source>
</reference>
<dbReference type="Pfam" id="PF07007">
    <property type="entry name" value="LprI"/>
    <property type="match status" value="1"/>
</dbReference>
<organism evidence="4 5">
    <name type="scientific">Clostridium perfringens</name>
    <dbReference type="NCBI Taxonomy" id="1502"/>
    <lineage>
        <taxon>Bacteria</taxon>
        <taxon>Bacillati</taxon>
        <taxon>Bacillota</taxon>
        <taxon>Clostridia</taxon>
        <taxon>Eubacteriales</taxon>
        <taxon>Clostridiaceae</taxon>
        <taxon>Clostridium</taxon>
    </lineage>
</organism>
<dbReference type="AlphaFoldDB" id="A0AAW9J122"/>
<feature type="transmembrane region" description="Helical" evidence="1">
    <location>
        <begin position="87"/>
        <end position="115"/>
    </location>
</feature>
<dbReference type="InterPro" id="IPR009739">
    <property type="entry name" value="LprI-like_N"/>
</dbReference>
<accession>A0AAW9J122</accession>
<keyword evidence="1" id="KW-0812">Transmembrane</keyword>
<comment type="caution">
    <text evidence="4">The sequence shown here is derived from an EMBL/GenBank/DDBJ whole genome shotgun (WGS) entry which is preliminary data.</text>
</comment>
<gene>
    <name evidence="3" type="ORF">GNF79_06030</name>
    <name evidence="4" type="ORF">GNF81_06400</name>
</gene>
<evidence type="ECO:0000313" key="4">
    <source>
        <dbReference type="EMBL" id="MDZ5032423.1"/>
    </source>
</evidence>
<dbReference type="Gene3D" id="1.20.1270.180">
    <property type="match status" value="1"/>
</dbReference>
<dbReference type="PANTHER" id="PTHR39176:SF1">
    <property type="entry name" value="PERIPLASMIC PROTEIN"/>
    <property type="match status" value="1"/>
</dbReference>
<sequence>MKIIMENKNGVRKEVKDGFSWTTLFFRWLPSLLRGDLVSALKLFIIGSLTFGIYTDYKSYNINEDYYTFLTEKGYESDERFDLKNNIIGNLVVGLIIGIKVILIIGSIVLSFIFVTTGFNIMKDIDVNNALQIEENQTPIITSKTNEVKHSSTYKENVTINDLNKYYNKYNSDLNELVIKYGEGYKKYGLILDGEPEDAMFSAKDYFDYLDKVLNEEWADLRRVLTYKEFDKLKAEQINWIKERDRIAKEESDSNKNTSYRKVTYVIVQGKETEKRIRELNEKYLNPNNL</sequence>
<proteinExistence type="predicted"/>
<feature type="domain" description="Lysozyme inhibitor LprI-like N-terminal" evidence="2">
    <location>
        <begin position="204"/>
        <end position="280"/>
    </location>
</feature>